<keyword evidence="1" id="KW-0732">Signal</keyword>
<dbReference type="AlphaFoldDB" id="A0A2T2XLX8"/>
<feature type="signal peptide" evidence="1">
    <location>
        <begin position="1"/>
        <end position="33"/>
    </location>
</feature>
<name>A0A2T2XLX8_9FIRM</name>
<gene>
    <name evidence="2" type="ORF">C7B46_00420</name>
</gene>
<evidence type="ECO:0000313" key="3">
    <source>
        <dbReference type="Proteomes" id="UP000242972"/>
    </source>
</evidence>
<proteinExistence type="predicted"/>
<dbReference type="EMBL" id="PXYW01000001">
    <property type="protein sequence ID" value="PSR35490.1"/>
    <property type="molecule type" value="Genomic_DNA"/>
</dbReference>
<feature type="chain" id="PRO_5015765644" evidence="1">
    <location>
        <begin position="34"/>
        <end position="291"/>
    </location>
</feature>
<protein>
    <submittedName>
        <fullName evidence="2">Uncharacterized protein</fullName>
    </submittedName>
</protein>
<comment type="caution">
    <text evidence="2">The sequence shown here is derived from an EMBL/GenBank/DDBJ whole genome shotgun (WGS) entry which is preliminary data.</text>
</comment>
<dbReference type="Proteomes" id="UP000242972">
    <property type="component" value="Unassembled WGS sequence"/>
</dbReference>
<sequence length="291" mass="31117">MTQYRWIHRVVAAAAGSAFISAGLVGFQTSAAAATIASGTVLHLSNNPQYYIAKNDTLHWIPNPQTFNALGLSWSHTVTVSALPLPIGTPVTLIKLANSPKIYQEQGDALHWIPTAQMFDNLGYQWSNVFTVNSLPFPVGTPDTALTPNQVFLYAADPIDYANAQSIASRFEIPATQVTGNFANAWAATASGKFVVIAVGSPADNALYYNPSGWAGLSQGSTPFRRVPNSPTSLLPGANYYENAAGYTATDSMEIATDDVEYALGKSLSYRPIPMVYGPRDISSGSNPAYQ</sequence>
<reference evidence="2 3" key="1">
    <citation type="journal article" date="2014" name="BMC Genomics">
        <title>Comparison of environmental and isolate Sulfobacillus genomes reveals diverse carbon, sulfur, nitrogen, and hydrogen metabolisms.</title>
        <authorList>
            <person name="Justice N.B."/>
            <person name="Norman A."/>
            <person name="Brown C.T."/>
            <person name="Singh A."/>
            <person name="Thomas B.C."/>
            <person name="Banfield J.F."/>
        </authorList>
    </citation>
    <scope>NUCLEOTIDE SEQUENCE [LARGE SCALE GENOMIC DNA]</scope>
    <source>
        <strain evidence="2">AMDSBA4</strain>
    </source>
</reference>
<accession>A0A2T2XLX8</accession>
<organism evidence="2 3">
    <name type="scientific">Sulfobacillus benefaciens</name>
    <dbReference type="NCBI Taxonomy" id="453960"/>
    <lineage>
        <taxon>Bacteria</taxon>
        <taxon>Bacillati</taxon>
        <taxon>Bacillota</taxon>
        <taxon>Clostridia</taxon>
        <taxon>Eubacteriales</taxon>
        <taxon>Clostridiales Family XVII. Incertae Sedis</taxon>
        <taxon>Sulfobacillus</taxon>
    </lineage>
</organism>
<evidence type="ECO:0000256" key="1">
    <source>
        <dbReference type="SAM" id="SignalP"/>
    </source>
</evidence>
<evidence type="ECO:0000313" key="2">
    <source>
        <dbReference type="EMBL" id="PSR35490.1"/>
    </source>
</evidence>